<dbReference type="VEuPathDB" id="FungiDB:HpaG802378"/>
<dbReference type="AlphaFoldDB" id="M4B7X6"/>
<proteinExistence type="predicted"/>
<accession>M4B7X6</accession>
<evidence type="ECO:0000256" key="1">
    <source>
        <dbReference type="SAM" id="MobiDB-lite"/>
    </source>
</evidence>
<dbReference type="EnsemblProtists" id="HpaT802378">
    <property type="protein sequence ID" value="HpaP802378"/>
    <property type="gene ID" value="HpaG802378"/>
</dbReference>
<organism evidence="2 3">
    <name type="scientific">Hyaloperonospora arabidopsidis (strain Emoy2)</name>
    <name type="common">Downy mildew agent</name>
    <name type="synonym">Peronospora arabidopsidis</name>
    <dbReference type="NCBI Taxonomy" id="559515"/>
    <lineage>
        <taxon>Eukaryota</taxon>
        <taxon>Sar</taxon>
        <taxon>Stramenopiles</taxon>
        <taxon>Oomycota</taxon>
        <taxon>Peronosporomycetes</taxon>
        <taxon>Peronosporales</taxon>
        <taxon>Peronosporaceae</taxon>
        <taxon>Hyaloperonospora</taxon>
    </lineage>
</organism>
<reference evidence="2" key="2">
    <citation type="submission" date="2015-06" db="UniProtKB">
        <authorList>
            <consortium name="EnsemblProtists"/>
        </authorList>
    </citation>
    <scope>IDENTIFICATION</scope>
    <source>
        <strain evidence="2">Emoy2</strain>
    </source>
</reference>
<dbReference type="Proteomes" id="UP000011713">
    <property type="component" value="Unassembled WGS sequence"/>
</dbReference>
<keyword evidence="3" id="KW-1185">Reference proteome</keyword>
<dbReference type="HOGENOM" id="CLU_1126320_0_0_1"/>
<evidence type="ECO:0008006" key="4">
    <source>
        <dbReference type="Google" id="ProtNLM"/>
    </source>
</evidence>
<evidence type="ECO:0000313" key="3">
    <source>
        <dbReference type="Proteomes" id="UP000011713"/>
    </source>
</evidence>
<dbReference type="InParanoid" id="M4B7X6"/>
<evidence type="ECO:0000313" key="2">
    <source>
        <dbReference type="EnsemblProtists" id="HpaP802378"/>
    </source>
</evidence>
<reference evidence="3" key="1">
    <citation type="journal article" date="2010" name="Science">
        <title>Signatures of adaptation to obligate biotrophy in the Hyaloperonospora arabidopsidis genome.</title>
        <authorList>
            <person name="Baxter L."/>
            <person name="Tripathy S."/>
            <person name="Ishaque N."/>
            <person name="Boot N."/>
            <person name="Cabral A."/>
            <person name="Kemen E."/>
            <person name="Thines M."/>
            <person name="Ah-Fong A."/>
            <person name="Anderson R."/>
            <person name="Badejoko W."/>
            <person name="Bittner-Eddy P."/>
            <person name="Boore J.L."/>
            <person name="Chibucos M.C."/>
            <person name="Coates M."/>
            <person name="Dehal P."/>
            <person name="Delehaunty K."/>
            <person name="Dong S."/>
            <person name="Downton P."/>
            <person name="Dumas B."/>
            <person name="Fabro G."/>
            <person name="Fronick C."/>
            <person name="Fuerstenberg S.I."/>
            <person name="Fulton L."/>
            <person name="Gaulin E."/>
            <person name="Govers F."/>
            <person name="Hughes L."/>
            <person name="Humphray S."/>
            <person name="Jiang R.H."/>
            <person name="Judelson H."/>
            <person name="Kamoun S."/>
            <person name="Kyung K."/>
            <person name="Meijer H."/>
            <person name="Minx P."/>
            <person name="Morris P."/>
            <person name="Nelson J."/>
            <person name="Phuntumart V."/>
            <person name="Qutob D."/>
            <person name="Rehmany A."/>
            <person name="Rougon-Cardoso A."/>
            <person name="Ryden P."/>
            <person name="Torto-Alalibo T."/>
            <person name="Studholme D."/>
            <person name="Wang Y."/>
            <person name="Win J."/>
            <person name="Wood J."/>
            <person name="Clifton S.W."/>
            <person name="Rogers J."/>
            <person name="Van den Ackerveken G."/>
            <person name="Jones J.D."/>
            <person name="McDowell J.M."/>
            <person name="Beynon J."/>
            <person name="Tyler B.M."/>
        </authorList>
    </citation>
    <scope>NUCLEOTIDE SEQUENCE [LARGE SCALE GENOMIC DNA]</scope>
    <source>
        <strain evidence="3">Emoy2</strain>
    </source>
</reference>
<sequence>MKETTEGLKCATEGIGEFAKKVVVEIKNMAPVQANVAPIPETPRQSTAMELCRSAEALFSAECRGSPADLAISIESFRLYQKRMGNASCHGGDGSDEHDNTDDDSTTSSSSISPTRSSMRSTSTYDRTPSKSSKMLFNLVRQILCITLQLVACDKFIQFDWVCTYQRVIEDRSRKIVSINLLFYKYLLQHFPIGSQLQQRTETRPSGELGNWPPFLGREVLHSVAKVKRGESFSSLRALREAAQRAA</sequence>
<name>M4B7X6_HYAAE</name>
<feature type="region of interest" description="Disordered" evidence="1">
    <location>
        <begin position="88"/>
        <end position="130"/>
    </location>
</feature>
<dbReference type="EMBL" id="JH597876">
    <property type="status" value="NOT_ANNOTATED_CDS"/>
    <property type="molecule type" value="Genomic_DNA"/>
</dbReference>
<protein>
    <recommendedName>
        <fullName evidence="4">RxLR effector candidate protein</fullName>
    </recommendedName>
</protein>
<feature type="compositionally biased region" description="Low complexity" evidence="1">
    <location>
        <begin position="106"/>
        <end position="127"/>
    </location>
</feature>